<dbReference type="Pfam" id="PF05380">
    <property type="entry name" value="Peptidase_A17"/>
    <property type="match status" value="1"/>
</dbReference>
<dbReference type="InterPro" id="IPR008042">
    <property type="entry name" value="Retrotrans_Pao"/>
</dbReference>
<dbReference type="PANTHER" id="PTHR47331">
    <property type="entry name" value="PHD-TYPE DOMAIN-CONTAINING PROTEIN"/>
    <property type="match status" value="1"/>
</dbReference>
<sequence length="939" mass="106979">MVVPVWVSSSKDVSTEKLVYALLDSQSDKTFIDQEVSNVLQVDKSPVRLKLTTMSGKDTIVKSERISGLRVRGYSSATYIELPPVYTKDCIPVNQAHIPTCETAKLWNHLSAIIYEMPSLKDCEAGLLIGYNCARALAPRQVILGSNDEPYAVKTDLGWSIVGPSLPCPDSSSVTGICHRLSVKEIPPLTPADAIRVLESDFKDVNDDDKTLSQDDITFLNKLSDGIRKNCTGHYEMPLPFKERPKLPDNRQLALVRLNHLKRKLLKDQRYREHYVKFMEDVIERGEAEEVKDVGIEGNKWYVPHHGVYHPKKPDKLRVVFDCSARYDGISLNDYLLQGPDLMNNLTGILLRFRQHPVALICDVEKMFHQFHVCKADRDFLRFLWWRNGDLKEQPQEYRMKVHLFGASSSPGCVNYGLRHLAEGSRDQYPLGFDFVMNNFYVDDGVTSVQTTADAIQLAREARELCAIGGLRLHKFVSSDKAVLESIPPSERANDIREPDLSFDDSLVERTLGIQWNVERDCFQFGVCLKEQPVTRRGILSTIASLYDPLGFLAPFILRRKKILQEVCRQGIGWDDTLSFELQPRWECWKRDLSNLKKVILPRTYAPPEFGKVKEVELHHFSDASTSGYGQCSYLRLKNEREDVHVALAMAKSRVSPIKITTIPRLELTAAVVSVSVSRILKEELRYTDITEFFWTDSKVVLGYINNEARRFHTFVANRVQRIHLSTVPQQWRYVPTKDNPADHVSRGLTVDELISSNWFTGPGFLWNKEIALSPSEVPELQLRDSEVRSFQTLNTKVVEQGSIVNRLCKFSSWSHVVRAIARIQRRINKDKSSGLSTVEERESAECLIVKLLQKHVFHTELKVLSKGAQLSSRNELYNLNPFLDSDGVLKVGGRLSNSSLCHSLKHPVIIPKNHHITRLIIADCHEKVKHQGKGFYHQ</sequence>
<dbReference type="Proteomes" id="UP001155660">
    <property type="component" value="Chromosome B3"/>
</dbReference>
<dbReference type="GeneID" id="122136594"/>
<dbReference type="PANTHER" id="PTHR47331:SF5">
    <property type="entry name" value="RIBONUCLEASE H"/>
    <property type="match status" value="1"/>
</dbReference>
<evidence type="ECO:0000313" key="1">
    <source>
        <dbReference type="RefSeq" id="XP_042576832.1"/>
    </source>
</evidence>
<dbReference type="RefSeq" id="XP_042576832.1">
    <property type="nucleotide sequence ID" value="XM_042720898.1"/>
</dbReference>
<name>A0A9Q9ZWR4_CYPCA</name>
<dbReference type="AlphaFoldDB" id="A0A9Q9ZWR4"/>
<dbReference type="OrthoDB" id="10051210at2759"/>
<dbReference type="CDD" id="cd01644">
    <property type="entry name" value="RT_pepA17"/>
    <property type="match status" value="1"/>
</dbReference>
<proteinExistence type="predicted"/>
<organism evidence="1">
    <name type="scientific">Cyprinus carpio</name>
    <name type="common">Common carp</name>
    <dbReference type="NCBI Taxonomy" id="7962"/>
    <lineage>
        <taxon>Eukaryota</taxon>
        <taxon>Metazoa</taxon>
        <taxon>Chordata</taxon>
        <taxon>Craniata</taxon>
        <taxon>Vertebrata</taxon>
        <taxon>Euteleostomi</taxon>
        <taxon>Actinopterygii</taxon>
        <taxon>Neopterygii</taxon>
        <taxon>Teleostei</taxon>
        <taxon>Ostariophysi</taxon>
        <taxon>Cypriniformes</taxon>
        <taxon>Cyprinidae</taxon>
        <taxon>Cyprininae</taxon>
        <taxon>Cyprinus</taxon>
    </lineage>
</organism>
<reference evidence="1" key="1">
    <citation type="submission" date="2025-08" db="UniProtKB">
        <authorList>
            <consortium name="RefSeq"/>
        </authorList>
    </citation>
    <scope>IDENTIFICATION</scope>
    <source>
        <tissue evidence="1">Muscle</tissue>
    </source>
</reference>
<accession>A0A9Q9ZWR4</accession>
<protein>
    <submittedName>
        <fullName evidence="1">Uncharacterized protein LOC122136594</fullName>
    </submittedName>
</protein>
<gene>
    <name evidence="1" type="primary">LOC122136594</name>
</gene>
<dbReference type="KEGG" id="ccar:122136594"/>